<organism evidence="5 6">
    <name type="scientific">Ramlibacter pinisoli</name>
    <dbReference type="NCBI Taxonomy" id="2682844"/>
    <lineage>
        <taxon>Bacteria</taxon>
        <taxon>Pseudomonadati</taxon>
        <taxon>Pseudomonadota</taxon>
        <taxon>Betaproteobacteria</taxon>
        <taxon>Burkholderiales</taxon>
        <taxon>Comamonadaceae</taxon>
        <taxon>Ramlibacter</taxon>
    </lineage>
</organism>
<dbReference type="Proteomes" id="UP000469385">
    <property type="component" value="Unassembled WGS sequence"/>
</dbReference>
<evidence type="ECO:0000259" key="4">
    <source>
        <dbReference type="Pfam" id="PF18294"/>
    </source>
</evidence>
<dbReference type="CDD" id="cd07561">
    <property type="entry name" value="Peptidase_S41_CPP_like"/>
    <property type="match status" value="1"/>
</dbReference>
<dbReference type="GO" id="GO:0006508">
    <property type="term" value="P:proteolysis"/>
    <property type="evidence" value="ECO:0007669"/>
    <property type="project" value="InterPro"/>
</dbReference>
<dbReference type="GO" id="GO:0007165">
    <property type="term" value="P:signal transduction"/>
    <property type="evidence" value="ECO:0007669"/>
    <property type="project" value="TreeGrafter"/>
</dbReference>
<keyword evidence="2" id="KW-0732">Signal</keyword>
<dbReference type="RefSeq" id="WP_157400566.1">
    <property type="nucleotide sequence ID" value="NZ_WSEL01000009.1"/>
</dbReference>
<feature type="domain" description="Tail specific protease" evidence="3">
    <location>
        <begin position="154"/>
        <end position="300"/>
    </location>
</feature>
<feature type="region of interest" description="Disordered" evidence="1">
    <location>
        <begin position="387"/>
        <end position="409"/>
    </location>
</feature>
<keyword evidence="6" id="KW-1185">Reference proteome</keyword>
<dbReference type="GO" id="GO:0030288">
    <property type="term" value="C:outer membrane-bounded periplasmic space"/>
    <property type="evidence" value="ECO:0007669"/>
    <property type="project" value="TreeGrafter"/>
</dbReference>
<dbReference type="EMBL" id="WSEL01000009">
    <property type="protein sequence ID" value="MVQ32632.1"/>
    <property type="molecule type" value="Genomic_DNA"/>
</dbReference>
<dbReference type="SUPFAM" id="SSF52096">
    <property type="entry name" value="ClpP/crotonase"/>
    <property type="match status" value="1"/>
</dbReference>
<reference evidence="5 6" key="1">
    <citation type="submission" date="2019-12" db="EMBL/GenBank/DDBJ databases">
        <authorList>
            <person name="Huq M.A."/>
        </authorList>
    </citation>
    <scope>NUCLEOTIDE SEQUENCE [LARGE SCALE GENOMIC DNA]</scope>
    <source>
        <strain evidence="5 6">MAH-25</strain>
    </source>
</reference>
<dbReference type="AlphaFoldDB" id="A0A6N8J1E1"/>
<dbReference type="InterPro" id="IPR029045">
    <property type="entry name" value="ClpP/crotonase-like_dom_sf"/>
</dbReference>
<dbReference type="PANTHER" id="PTHR32060">
    <property type="entry name" value="TAIL-SPECIFIC PROTEASE"/>
    <property type="match status" value="1"/>
</dbReference>
<evidence type="ECO:0000256" key="1">
    <source>
        <dbReference type="SAM" id="MobiDB-lite"/>
    </source>
</evidence>
<protein>
    <recommendedName>
        <fullName evidence="7">Tail specific protease domain-containing protein</fullName>
    </recommendedName>
</protein>
<comment type="caution">
    <text evidence="5">The sequence shown here is derived from an EMBL/GenBank/DDBJ whole genome shotgun (WGS) entry which is preliminary data.</text>
</comment>
<name>A0A6N8J1E1_9BURK</name>
<feature type="chain" id="PRO_5026937314" description="Tail specific protease domain-containing protein" evidence="2">
    <location>
        <begin position="22"/>
        <end position="409"/>
    </location>
</feature>
<evidence type="ECO:0008006" key="7">
    <source>
        <dbReference type="Google" id="ProtNLM"/>
    </source>
</evidence>
<dbReference type="InterPro" id="IPR005151">
    <property type="entry name" value="Tail-specific_protease"/>
</dbReference>
<evidence type="ECO:0000313" key="5">
    <source>
        <dbReference type="EMBL" id="MVQ32632.1"/>
    </source>
</evidence>
<dbReference type="Pfam" id="PF18294">
    <property type="entry name" value="Pept_S41_N"/>
    <property type="match status" value="1"/>
</dbReference>
<dbReference type="PANTHER" id="PTHR32060:SF30">
    <property type="entry name" value="CARBOXY-TERMINAL PROCESSING PROTEASE CTPA"/>
    <property type="match status" value="1"/>
</dbReference>
<dbReference type="PROSITE" id="PS51257">
    <property type="entry name" value="PROKAR_LIPOPROTEIN"/>
    <property type="match status" value="1"/>
</dbReference>
<sequence>MLPRSLRRAAGLAAASLSVLVAGCGGGGGSDSATAASFSPAAVFPASAALANVCTVEGQKRWVRSYLDESYLWWDEVREVDSSRYATAAAYYDALLVKTLDGNGQPRDRFSTSMSTAVANILQGVPAAAGPAVAVGSASPVPFTSTLVSGGGRKVGYVLFNEHRQGAQDALITAFQGLKTAAIQDLVLDLRYNPGGFLYIAQTAAAMVAGPSVEGQVFERLTYSARRAADTARDVFHFSTRVTTAETTYPVGTALPQLDLPRVYILASQYTCSASESIINSLRGIGVQVILVGDRTCGKPYGFHRRDNCGQAYFPIEFKISNALGFDGYSSGFPVQCRVVENPLKALGATDEPLLAAALTHIDSGACPAGSAAGVLVESAIHSPLERAGAPASTDPMYQPGWDGRKLLN</sequence>
<dbReference type="GO" id="GO:0008236">
    <property type="term" value="F:serine-type peptidase activity"/>
    <property type="evidence" value="ECO:0007669"/>
    <property type="project" value="InterPro"/>
</dbReference>
<gene>
    <name evidence="5" type="ORF">GON04_24465</name>
</gene>
<dbReference type="InterPro" id="IPR041613">
    <property type="entry name" value="Pept_S41_N"/>
</dbReference>
<dbReference type="GO" id="GO:0004175">
    <property type="term" value="F:endopeptidase activity"/>
    <property type="evidence" value="ECO:0007669"/>
    <property type="project" value="TreeGrafter"/>
</dbReference>
<dbReference type="Pfam" id="PF03572">
    <property type="entry name" value="Peptidase_S41"/>
    <property type="match status" value="1"/>
</dbReference>
<evidence type="ECO:0000256" key="2">
    <source>
        <dbReference type="SAM" id="SignalP"/>
    </source>
</evidence>
<dbReference type="Gene3D" id="3.90.226.10">
    <property type="entry name" value="2-enoyl-CoA Hydratase, Chain A, domain 1"/>
    <property type="match status" value="1"/>
</dbReference>
<evidence type="ECO:0000313" key="6">
    <source>
        <dbReference type="Proteomes" id="UP000469385"/>
    </source>
</evidence>
<proteinExistence type="predicted"/>
<feature type="signal peptide" evidence="2">
    <location>
        <begin position="1"/>
        <end position="21"/>
    </location>
</feature>
<accession>A0A6N8J1E1</accession>
<feature type="domain" description="Peptidase S41 N-terminal" evidence="4">
    <location>
        <begin position="59"/>
        <end position="111"/>
    </location>
</feature>
<evidence type="ECO:0000259" key="3">
    <source>
        <dbReference type="Pfam" id="PF03572"/>
    </source>
</evidence>